<gene>
    <name evidence="2" type="ORF">CVU76_00910</name>
</gene>
<dbReference type="GO" id="GO:0070819">
    <property type="term" value="F:menaquinone-dependent protoporphyrinogen oxidase activity"/>
    <property type="evidence" value="ECO:0007669"/>
    <property type="project" value="TreeGrafter"/>
</dbReference>
<dbReference type="AlphaFoldDB" id="A0A2N2F2Z0"/>
<dbReference type="SUPFAM" id="SSF52218">
    <property type="entry name" value="Flavoproteins"/>
    <property type="match status" value="1"/>
</dbReference>
<evidence type="ECO:0000313" key="2">
    <source>
        <dbReference type="EMBL" id="PKN02585.1"/>
    </source>
</evidence>
<dbReference type="InterPro" id="IPR001226">
    <property type="entry name" value="Flavodoxin_CS"/>
</dbReference>
<evidence type="ECO:0000313" key="3">
    <source>
        <dbReference type="Proteomes" id="UP000233417"/>
    </source>
</evidence>
<sequence>MKFAFENNSYIIAYNLITRLMNTVIIYKSKYGSTKEYAEYINRNIPDSELFSVEEFDIKNLNSYKNVILGSSVYAGMTFYNSFLINNWSILKNKNVFVFAVGMLPEDHPNSKDAYKQIPVHIRKKIQYIKLPGRVVFSKLNLFEKFIIKMIDNKEKLGVADMVDLEKANSVVFFFKQEK</sequence>
<dbReference type="PROSITE" id="PS00201">
    <property type="entry name" value="FLAVODOXIN"/>
    <property type="match status" value="1"/>
</dbReference>
<protein>
    <recommendedName>
        <fullName evidence="1">Flavodoxin-like domain-containing protein</fullName>
    </recommendedName>
</protein>
<dbReference type="PANTHER" id="PTHR38030:SF2">
    <property type="entry name" value="PROTOPORPHYRINOGEN IX DEHYDROGENASE [QUINONE]"/>
    <property type="match status" value="1"/>
</dbReference>
<feature type="domain" description="Flavodoxin-like" evidence="1">
    <location>
        <begin position="23"/>
        <end position="173"/>
    </location>
</feature>
<dbReference type="InterPro" id="IPR026816">
    <property type="entry name" value="Flavodoxin_dom"/>
</dbReference>
<organism evidence="2 3">
    <name type="scientific">Candidatus Dojkabacteria bacterium HGW-Dojkabacteria-1</name>
    <dbReference type="NCBI Taxonomy" id="2013761"/>
    <lineage>
        <taxon>Bacteria</taxon>
        <taxon>Candidatus Dojkabacteria</taxon>
    </lineage>
</organism>
<reference evidence="2 3" key="1">
    <citation type="journal article" date="2017" name="ISME J.">
        <title>Potential for microbial H2 and metal transformations associated with novel bacteria and archaea in deep terrestrial subsurface sediments.</title>
        <authorList>
            <person name="Hernsdorf A.W."/>
            <person name="Amano Y."/>
            <person name="Miyakawa K."/>
            <person name="Ise K."/>
            <person name="Suzuki Y."/>
            <person name="Anantharaman K."/>
            <person name="Probst A."/>
            <person name="Burstein D."/>
            <person name="Thomas B.C."/>
            <person name="Banfield J.F."/>
        </authorList>
    </citation>
    <scope>NUCLEOTIDE SEQUENCE [LARGE SCALE GENOMIC DNA]</scope>
    <source>
        <strain evidence="2">HGW-Dojkabacteria-1</strain>
    </source>
</reference>
<dbReference type="InterPro" id="IPR029039">
    <property type="entry name" value="Flavoprotein-like_sf"/>
</dbReference>
<comment type="caution">
    <text evidence="2">The sequence shown here is derived from an EMBL/GenBank/DDBJ whole genome shotgun (WGS) entry which is preliminary data.</text>
</comment>
<accession>A0A2N2F2Z0</accession>
<dbReference type="EMBL" id="PHAO01000001">
    <property type="protein sequence ID" value="PKN02585.1"/>
    <property type="molecule type" value="Genomic_DNA"/>
</dbReference>
<dbReference type="InterPro" id="IPR008254">
    <property type="entry name" value="Flavodoxin/NO_synth"/>
</dbReference>
<dbReference type="Pfam" id="PF12724">
    <property type="entry name" value="Flavodoxin_5"/>
    <property type="match status" value="1"/>
</dbReference>
<proteinExistence type="predicted"/>
<evidence type="ECO:0000259" key="1">
    <source>
        <dbReference type="PROSITE" id="PS50902"/>
    </source>
</evidence>
<dbReference type="GO" id="GO:0009055">
    <property type="term" value="F:electron transfer activity"/>
    <property type="evidence" value="ECO:0007669"/>
    <property type="project" value="InterPro"/>
</dbReference>
<dbReference type="PANTHER" id="PTHR38030">
    <property type="entry name" value="PROTOPORPHYRINOGEN IX DEHYDROGENASE [MENAQUINONE]"/>
    <property type="match status" value="1"/>
</dbReference>
<dbReference type="GO" id="GO:0006783">
    <property type="term" value="P:heme biosynthetic process"/>
    <property type="evidence" value="ECO:0007669"/>
    <property type="project" value="TreeGrafter"/>
</dbReference>
<dbReference type="Gene3D" id="3.40.50.360">
    <property type="match status" value="1"/>
</dbReference>
<name>A0A2N2F2Z0_9BACT</name>
<dbReference type="Proteomes" id="UP000233417">
    <property type="component" value="Unassembled WGS sequence"/>
</dbReference>
<dbReference type="InterPro" id="IPR052200">
    <property type="entry name" value="Protoporphyrinogen_IX_DH"/>
</dbReference>
<dbReference type="PROSITE" id="PS50902">
    <property type="entry name" value="FLAVODOXIN_LIKE"/>
    <property type="match status" value="1"/>
</dbReference>
<dbReference type="GO" id="GO:0010181">
    <property type="term" value="F:FMN binding"/>
    <property type="evidence" value="ECO:0007669"/>
    <property type="project" value="InterPro"/>
</dbReference>